<keyword evidence="1" id="KW-0521">NADP</keyword>
<proteinExistence type="predicted"/>
<comment type="caution">
    <text evidence="2">The sequence shown here is derived from an EMBL/GenBank/DDBJ whole genome shotgun (WGS) entry which is preliminary data.</text>
</comment>
<evidence type="ECO:0000256" key="1">
    <source>
        <dbReference type="ARBA" id="ARBA00022857"/>
    </source>
</evidence>
<reference evidence="2 3" key="1">
    <citation type="submission" date="2021-06" db="EMBL/GenBank/DDBJ databases">
        <authorList>
            <person name="Kallberg Y."/>
            <person name="Tangrot J."/>
            <person name="Rosling A."/>
        </authorList>
    </citation>
    <scope>NUCLEOTIDE SEQUENCE [LARGE SCALE GENOMIC DNA]</scope>
    <source>
        <strain evidence="2 3">120-4 pot B 10/14</strain>
    </source>
</reference>
<dbReference type="PANTHER" id="PTHR42748">
    <property type="entry name" value="NITROGEN METABOLITE REPRESSION PROTEIN NMRA FAMILY MEMBER"/>
    <property type="match status" value="1"/>
</dbReference>
<sequence length="363" mass="40676">MHSKNSIHVSGADGDLGTLIVRNLLEMPNLHSQLPNIPIHAGVHRETMNSIELEESGALVIEVDPISQPESLVHILNSASKLLLLIDPLSGEITRKNLLAFAEGYINAAKDANVEHIIFPTPFAKIDAPYSPPLTPTDDSEDCAIPNRSYRDQFEIIESTLRNSFDASQITIIRYPGVISQHLLRFSRYICEKSQIPMIDNPNMIFECCDVSDIVRALCYILYCPVQRHGGKEYKITGPNLLTIHDIAVKASLGLGREIKVELMSIRQLQRMLMDITSNREIATYLLELWGLQGYIGASRKVQVTRDLEIITGGTGKSLREFFENNREDFLETINNPNIEQNIAQVNITLGDEKNESKLEQTA</sequence>
<organism evidence="2 3">
    <name type="scientific">Gigaspora margarita</name>
    <dbReference type="NCBI Taxonomy" id="4874"/>
    <lineage>
        <taxon>Eukaryota</taxon>
        <taxon>Fungi</taxon>
        <taxon>Fungi incertae sedis</taxon>
        <taxon>Mucoromycota</taxon>
        <taxon>Glomeromycotina</taxon>
        <taxon>Glomeromycetes</taxon>
        <taxon>Diversisporales</taxon>
        <taxon>Gigasporaceae</taxon>
        <taxon>Gigaspora</taxon>
    </lineage>
</organism>
<keyword evidence="3" id="KW-1185">Reference proteome</keyword>
<gene>
    <name evidence="2" type="ORF">GMARGA_LOCUS16065</name>
</gene>
<evidence type="ECO:0000313" key="2">
    <source>
        <dbReference type="EMBL" id="CAG8747863.1"/>
    </source>
</evidence>
<evidence type="ECO:0000313" key="3">
    <source>
        <dbReference type="Proteomes" id="UP000789901"/>
    </source>
</evidence>
<dbReference type="EMBL" id="CAJVQB010011458">
    <property type="protein sequence ID" value="CAG8747863.1"/>
    <property type="molecule type" value="Genomic_DNA"/>
</dbReference>
<dbReference type="InterPro" id="IPR036291">
    <property type="entry name" value="NAD(P)-bd_dom_sf"/>
</dbReference>
<dbReference type="Gene3D" id="3.40.50.720">
    <property type="entry name" value="NAD(P)-binding Rossmann-like Domain"/>
    <property type="match status" value="1"/>
</dbReference>
<protein>
    <submittedName>
        <fullName evidence="2">44115_t:CDS:1</fullName>
    </submittedName>
</protein>
<dbReference type="InterPro" id="IPR051164">
    <property type="entry name" value="NmrA-like_oxidored"/>
</dbReference>
<dbReference type="PANTHER" id="PTHR42748:SF7">
    <property type="entry name" value="NMRA LIKE REDOX SENSOR 1-RELATED"/>
    <property type="match status" value="1"/>
</dbReference>
<name>A0ABN7V9N7_GIGMA</name>
<dbReference type="Proteomes" id="UP000789901">
    <property type="component" value="Unassembled WGS sequence"/>
</dbReference>
<accession>A0ABN7V9N7</accession>
<dbReference type="SUPFAM" id="SSF51735">
    <property type="entry name" value="NAD(P)-binding Rossmann-fold domains"/>
    <property type="match status" value="1"/>
</dbReference>